<evidence type="ECO:0000256" key="4">
    <source>
        <dbReference type="ARBA" id="ARBA00022825"/>
    </source>
</evidence>
<name>A0ABX2V5X1_9BACL</name>
<protein>
    <submittedName>
        <fullName evidence="5">Peptidase S51</fullName>
    </submittedName>
</protein>
<gene>
    <name evidence="5" type="ORF">A3783_12715</name>
</gene>
<evidence type="ECO:0000256" key="2">
    <source>
        <dbReference type="ARBA" id="ARBA00022670"/>
    </source>
</evidence>
<reference evidence="5 6" key="1">
    <citation type="submission" date="2016-03" db="EMBL/GenBank/DDBJ databases">
        <authorList>
            <person name="Cho S.-Y."/>
            <person name="Lim S."/>
            <person name="Kim H."/>
            <person name="Soh E.H."/>
            <person name="Moon J.S."/>
        </authorList>
    </citation>
    <scope>NUCLEOTIDE SEQUENCE [LARGE SCALE GENOMIC DNA]</scope>
    <source>
        <strain evidence="5 6">KCTC 3810</strain>
    </source>
</reference>
<dbReference type="Pfam" id="PF03575">
    <property type="entry name" value="Peptidase_S51"/>
    <property type="match status" value="1"/>
</dbReference>
<comment type="similarity">
    <text evidence="1">Belongs to the peptidase S51 family.</text>
</comment>
<keyword evidence="4" id="KW-0720">Serine protease</keyword>
<dbReference type="Gene3D" id="3.40.50.880">
    <property type="match status" value="1"/>
</dbReference>
<dbReference type="InterPro" id="IPR029062">
    <property type="entry name" value="Class_I_gatase-like"/>
</dbReference>
<keyword evidence="2" id="KW-0645">Protease</keyword>
<keyword evidence="3" id="KW-0378">Hydrolase</keyword>
<proteinExistence type="inferred from homology"/>
<dbReference type="InterPro" id="IPR005320">
    <property type="entry name" value="Peptidase_S51"/>
</dbReference>
<dbReference type="SUPFAM" id="SSF52317">
    <property type="entry name" value="Class I glutamine amidotransferase-like"/>
    <property type="match status" value="1"/>
</dbReference>
<organism evidence="5 6">
    <name type="scientific">Exiguobacterium undae</name>
    <dbReference type="NCBI Taxonomy" id="169177"/>
    <lineage>
        <taxon>Bacteria</taxon>
        <taxon>Bacillati</taxon>
        <taxon>Bacillota</taxon>
        <taxon>Bacilli</taxon>
        <taxon>Bacillales</taxon>
        <taxon>Bacillales Family XII. Incertae Sedis</taxon>
        <taxon>Exiguobacterium</taxon>
    </lineage>
</organism>
<dbReference type="PANTHER" id="PTHR20842:SF0">
    <property type="entry name" value="ALPHA-ASPARTYL DIPEPTIDASE"/>
    <property type="match status" value="1"/>
</dbReference>
<keyword evidence="6" id="KW-1185">Reference proteome</keyword>
<evidence type="ECO:0000313" key="5">
    <source>
        <dbReference type="EMBL" id="OAN10687.1"/>
    </source>
</evidence>
<evidence type="ECO:0000256" key="1">
    <source>
        <dbReference type="ARBA" id="ARBA00006534"/>
    </source>
</evidence>
<accession>A0ABX2V5X1</accession>
<sequence length="215" mass="23257">MATQQLFLFGGGPPFPPNLCQKFISCLNGTGPVALLYVPRPGSSWSDYAPIYTEMLTACGATAFFHLPLSASPTDDQLEQLSTCVGIIISGGETERYQQFIVQTPIGAIIQDRFQHGVPVAGFSAGALLTPNECRIPAIDQRAGKALVLEGLGLMDAVISVHYDTWQEETNLLQAFEATQSRFGYGLPEQTGIQLQNGQLVQQEGPEAVVLKRKE</sequence>
<dbReference type="Proteomes" id="UP000078447">
    <property type="component" value="Unassembled WGS sequence"/>
</dbReference>
<dbReference type="PANTHER" id="PTHR20842">
    <property type="entry name" value="PROTEASE S51 ALPHA-ASPARTYL DIPEPTIDASE"/>
    <property type="match status" value="1"/>
</dbReference>
<evidence type="ECO:0000256" key="3">
    <source>
        <dbReference type="ARBA" id="ARBA00022801"/>
    </source>
</evidence>
<comment type="caution">
    <text evidence="5">The sequence shown here is derived from an EMBL/GenBank/DDBJ whole genome shotgun (WGS) entry which is preliminary data.</text>
</comment>
<dbReference type="CDD" id="cd03129">
    <property type="entry name" value="GAT1_Peptidase_E_like"/>
    <property type="match status" value="1"/>
</dbReference>
<dbReference type="RefSeq" id="WP_028107103.1">
    <property type="nucleotide sequence ID" value="NZ_LVVL01000016.1"/>
</dbReference>
<dbReference type="EMBL" id="LVVL01000016">
    <property type="protein sequence ID" value="OAN10687.1"/>
    <property type="molecule type" value="Genomic_DNA"/>
</dbReference>
<evidence type="ECO:0000313" key="6">
    <source>
        <dbReference type="Proteomes" id="UP000078447"/>
    </source>
</evidence>